<evidence type="ECO:0000256" key="15">
    <source>
        <dbReference type="SAM" id="SignalP"/>
    </source>
</evidence>
<evidence type="ECO:0000256" key="14">
    <source>
        <dbReference type="SAM" id="MobiDB-lite"/>
    </source>
</evidence>
<dbReference type="InterPro" id="IPR018181">
    <property type="entry name" value="Heat_shock_70_CS"/>
</dbReference>
<dbReference type="SUPFAM" id="SSF100934">
    <property type="entry name" value="Heat shock protein 70kD (HSP70), C-terminal subdomain"/>
    <property type="match status" value="1"/>
</dbReference>
<dbReference type="CDD" id="cd10241">
    <property type="entry name" value="ASKHA_NBD_HSP70_BiP"/>
    <property type="match status" value="1"/>
</dbReference>
<evidence type="ECO:0000256" key="4">
    <source>
        <dbReference type="ARBA" id="ARBA00022741"/>
    </source>
</evidence>
<comment type="similarity">
    <text evidence="2 12">Belongs to the heat shock protein 70 family.</text>
</comment>
<dbReference type="Gene3D" id="3.30.420.40">
    <property type="match status" value="3"/>
</dbReference>
<dbReference type="FunFam" id="2.60.34.10:FF:000002">
    <property type="entry name" value="Heat shock 70 kDa"/>
    <property type="match status" value="1"/>
</dbReference>
<evidence type="ECO:0000256" key="9">
    <source>
        <dbReference type="ARBA" id="ARBA00031035"/>
    </source>
</evidence>
<organism evidence="16 17">
    <name type="scientific">Oryzias latipes</name>
    <name type="common">Japanese rice fish</name>
    <name type="synonym">Japanese killifish</name>
    <dbReference type="NCBI Taxonomy" id="8090"/>
    <lineage>
        <taxon>Eukaryota</taxon>
        <taxon>Metazoa</taxon>
        <taxon>Chordata</taxon>
        <taxon>Craniata</taxon>
        <taxon>Vertebrata</taxon>
        <taxon>Euteleostomi</taxon>
        <taxon>Actinopterygii</taxon>
        <taxon>Neopterygii</taxon>
        <taxon>Teleostei</taxon>
        <taxon>Neoteleostei</taxon>
        <taxon>Acanthomorphata</taxon>
        <taxon>Ovalentaria</taxon>
        <taxon>Atherinomorphae</taxon>
        <taxon>Beloniformes</taxon>
        <taxon>Adrianichthyidae</taxon>
        <taxon>Oryziinae</taxon>
        <taxon>Oryzias</taxon>
    </lineage>
</organism>
<proteinExistence type="inferred from homology"/>
<evidence type="ECO:0000313" key="16">
    <source>
        <dbReference type="Ensembl" id="ENSORLP00015007264.1"/>
    </source>
</evidence>
<dbReference type="InterPro" id="IPR029047">
    <property type="entry name" value="HSP70_peptide-bd_sf"/>
</dbReference>
<feature type="region of interest" description="Disordered" evidence="14">
    <location>
        <begin position="611"/>
        <end position="633"/>
    </location>
</feature>
<dbReference type="PANTHER" id="PTHR19375">
    <property type="entry name" value="HEAT SHOCK PROTEIN 70KDA"/>
    <property type="match status" value="1"/>
</dbReference>
<dbReference type="FunFam" id="3.30.30.30:FF:000005">
    <property type="entry name" value="Heat shock protein ssb1"/>
    <property type="match status" value="1"/>
</dbReference>
<feature type="signal peptide" evidence="15">
    <location>
        <begin position="1"/>
        <end position="16"/>
    </location>
</feature>
<keyword evidence="13" id="KW-0175">Coiled coil</keyword>
<keyword evidence="3 15" id="KW-0732">Signal</keyword>
<reference evidence="16" key="4">
    <citation type="submission" date="2025-09" db="UniProtKB">
        <authorList>
            <consortium name="Ensembl"/>
        </authorList>
    </citation>
    <scope>IDENTIFICATION</scope>
    <source>
        <strain evidence="16">HSOK</strain>
    </source>
</reference>
<dbReference type="GO" id="GO:0005524">
    <property type="term" value="F:ATP binding"/>
    <property type="evidence" value="ECO:0007669"/>
    <property type="project" value="UniProtKB-KW"/>
</dbReference>
<accession>A0A3P9HI02</accession>
<keyword evidence="5" id="KW-0256">Endoplasmic reticulum</keyword>
<dbReference type="InterPro" id="IPR042050">
    <property type="entry name" value="BIP_NBD"/>
</dbReference>
<evidence type="ECO:0000256" key="6">
    <source>
        <dbReference type="ARBA" id="ARBA00022840"/>
    </source>
</evidence>
<keyword evidence="4 12" id="KW-0547">Nucleotide-binding</keyword>
<evidence type="ECO:0000256" key="5">
    <source>
        <dbReference type="ARBA" id="ARBA00022824"/>
    </source>
</evidence>
<dbReference type="Gene3D" id="1.20.1270.10">
    <property type="match status" value="1"/>
</dbReference>
<dbReference type="PROSITE" id="PS00297">
    <property type="entry name" value="HSP70_1"/>
    <property type="match status" value="1"/>
</dbReference>
<feature type="coiled-coil region" evidence="13">
    <location>
        <begin position="256"/>
        <end position="283"/>
    </location>
</feature>
<dbReference type="Pfam" id="PF00012">
    <property type="entry name" value="HSP70"/>
    <property type="match status" value="2"/>
</dbReference>
<dbReference type="InterPro" id="IPR043129">
    <property type="entry name" value="ATPase_NBD"/>
</dbReference>
<evidence type="ECO:0000256" key="8">
    <source>
        <dbReference type="ARBA" id="ARBA00030223"/>
    </source>
</evidence>
<evidence type="ECO:0000256" key="7">
    <source>
        <dbReference type="ARBA" id="ARBA00029695"/>
    </source>
</evidence>
<evidence type="ECO:0000256" key="12">
    <source>
        <dbReference type="RuleBase" id="RU003322"/>
    </source>
</evidence>
<dbReference type="PROSITE" id="PS00329">
    <property type="entry name" value="HSP70_2"/>
    <property type="match status" value="1"/>
</dbReference>
<reference evidence="16 17" key="2">
    <citation type="submission" date="2017-04" db="EMBL/GenBank/DDBJ databases">
        <title>CpG methylation of centromeres and impact of large insertions on vertebrate speciation.</title>
        <authorList>
            <person name="Ichikawa K."/>
            <person name="Yoshimura J."/>
            <person name="Morishita S."/>
        </authorList>
    </citation>
    <scope>NUCLEOTIDE SEQUENCE</scope>
    <source>
        <strain evidence="16 17">HSOK</strain>
    </source>
</reference>
<dbReference type="Ensembl" id="ENSORLT00015002801.1">
    <property type="protein sequence ID" value="ENSORLP00015007264.1"/>
    <property type="gene ID" value="ENSORLG00015008155.1"/>
</dbReference>
<protein>
    <recommendedName>
        <fullName evidence="7">78 kDa glucose-regulated protein</fullName>
    </recommendedName>
    <alternativeName>
        <fullName evidence="10">Binding-immunoglobulin protein</fullName>
    </alternativeName>
    <alternativeName>
        <fullName evidence="9">Heat shock protein 70 family protein 5</fullName>
    </alternativeName>
    <alternativeName>
        <fullName evidence="8">Heat shock protein family A member 5</fullName>
    </alternativeName>
    <alternativeName>
        <fullName evidence="11">Immunoglobulin heavy chain-binding protein</fullName>
    </alternativeName>
</protein>
<keyword evidence="6 12" id="KW-0067">ATP-binding</keyword>
<dbReference type="PROSITE" id="PS01036">
    <property type="entry name" value="HSP70_3"/>
    <property type="match status" value="1"/>
</dbReference>
<sequence length="633" mass="70099">MKLLWAVMLVVGAVFAEEEDKKDSVGTVIGIDLGTTYSCVGVFKNGRVEIIANDQGNRITPSYVAFTSEGERLIGDAAKNQLTSNPENTVFDAKRLIGRSWGDSSVQQDIKYFPFKMVYLVINFEPYPCEGLFGQKVSFLLKVTHAVVTVPAYFNDAQRQATKDAGTIAGLNVMRIINEPTAAAIAYGLDKKDGEKNILVFDLGGGTFDVSLLTIDNGVFEVVATNGDTHLGGEDFDQRVMEHFIKLYKKKTGKDVRKDNRAVQKLRREVEKAKRALSAQHQARIEIESFFEGEDFSETLTRAKFEELNMDLFRSTMKPVQKVLEDSDLKKSEIDEIVLVGGSTRIPKIQQLVKEFFNGKEPSRGINPDEAVAYGAAVQAGVLSGEEDTGDVVLLDVCPLTLGIETVGGVMTKLIPRNTVVPTKKSQIFSTASDNQPTVTIKVYEGERPLTKDNHLLGTFDLTGIPPAPRGVPQIEVTFEIDVNGILRVTAEDKGTGNKNKITITNDQNRLTPEDIERMVNDAERFADEDKRLKERIDARNELESYAYSLKNQIGDKEKLGGKLSDDDKETIEKAVEEKIEWMESHQDAETEDFQAKKKELEEVVQPIITKLYGSAGGPPPEGAESEAEKDEL</sequence>
<dbReference type="Gene3D" id="3.90.640.10">
    <property type="entry name" value="Actin, Chain A, domain 4"/>
    <property type="match status" value="1"/>
</dbReference>
<evidence type="ECO:0000256" key="2">
    <source>
        <dbReference type="ARBA" id="ARBA00007381"/>
    </source>
</evidence>
<dbReference type="Gene3D" id="2.60.34.10">
    <property type="entry name" value="Substrate Binding Domain Of DNAk, Chain A, domain 1"/>
    <property type="match status" value="1"/>
</dbReference>
<dbReference type="GO" id="GO:0140662">
    <property type="term" value="F:ATP-dependent protein folding chaperone"/>
    <property type="evidence" value="ECO:0007669"/>
    <property type="project" value="InterPro"/>
</dbReference>
<evidence type="ECO:0000256" key="13">
    <source>
        <dbReference type="SAM" id="Coils"/>
    </source>
</evidence>
<dbReference type="InterPro" id="IPR029048">
    <property type="entry name" value="HSP70_C_sf"/>
</dbReference>
<dbReference type="FunFam" id="1.20.1270.10:FF:000008">
    <property type="entry name" value="78 kDa glucose-regulated protein-like protein"/>
    <property type="match status" value="1"/>
</dbReference>
<evidence type="ECO:0000256" key="11">
    <source>
        <dbReference type="ARBA" id="ARBA00033037"/>
    </source>
</evidence>
<evidence type="ECO:0000256" key="3">
    <source>
        <dbReference type="ARBA" id="ARBA00022729"/>
    </source>
</evidence>
<evidence type="ECO:0000256" key="1">
    <source>
        <dbReference type="ARBA" id="ARBA00004319"/>
    </source>
</evidence>
<comment type="subcellular location">
    <subcellularLocation>
        <location evidence="1">Endoplasmic reticulum lumen</location>
    </subcellularLocation>
</comment>
<dbReference type="SUPFAM" id="SSF53067">
    <property type="entry name" value="Actin-like ATPase domain"/>
    <property type="match status" value="2"/>
</dbReference>
<dbReference type="SUPFAM" id="SSF100920">
    <property type="entry name" value="Heat shock protein 70kD (HSP70), peptide-binding domain"/>
    <property type="match status" value="1"/>
</dbReference>
<dbReference type="NCBIfam" id="NF001413">
    <property type="entry name" value="PRK00290.1"/>
    <property type="match status" value="1"/>
</dbReference>
<dbReference type="Proteomes" id="UP000265200">
    <property type="component" value="Chromosome 12"/>
</dbReference>
<reference evidence="16" key="3">
    <citation type="submission" date="2025-08" db="UniProtKB">
        <authorList>
            <consortium name="Ensembl"/>
        </authorList>
    </citation>
    <scope>IDENTIFICATION</scope>
    <source>
        <strain evidence="16">HSOK</strain>
    </source>
</reference>
<feature type="compositionally biased region" description="Acidic residues" evidence="14">
    <location>
        <begin position="624"/>
        <end position="633"/>
    </location>
</feature>
<evidence type="ECO:0000313" key="17">
    <source>
        <dbReference type="Proteomes" id="UP000265200"/>
    </source>
</evidence>
<dbReference type="PRINTS" id="PR00301">
    <property type="entry name" value="HEATSHOCK70"/>
</dbReference>
<feature type="chain" id="PRO_5017923364" description="78 kDa glucose-regulated protein" evidence="15">
    <location>
        <begin position="17"/>
        <end position="633"/>
    </location>
</feature>
<name>A0A3P9HI02_ORYLA</name>
<dbReference type="FunFam" id="3.90.640.10:FF:000153">
    <property type="entry name" value="Endoplasmic reticulum chaperone BiP"/>
    <property type="match status" value="1"/>
</dbReference>
<dbReference type="GO" id="GO:0005788">
    <property type="term" value="C:endoplasmic reticulum lumen"/>
    <property type="evidence" value="ECO:0007669"/>
    <property type="project" value="UniProtKB-SubCell"/>
</dbReference>
<dbReference type="InterPro" id="IPR013126">
    <property type="entry name" value="Hsp_70_fam"/>
</dbReference>
<dbReference type="AlphaFoldDB" id="A0A3P9HI02"/>
<evidence type="ECO:0000256" key="10">
    <source>
        <dbReference type="ARBA" id="ARBA00031291"/>
    </source>
</evidence>
<reference key="1">
    <citation type="journal article" date="2007" name="Nature">
        <title>The medaka draft genome and insights into vertebrate genome evolution.</title>
        <authorList>
            <person name="Kasahara M."/>
            <person name="Naruse K."/>
            <person name="Sasaki S."/>
            <person name="Nakatani Y."/>
            <person name="Qu W."/>
            <person name="Ahsan B."/>
            <person name="Yamada T."/>
            <person name="Nagayasu Y."/>
            <person name="Doi K."/>
            <person name="Kasai Y."/>
            <person name="Jindo T."/>
            <person name="Kobayashi D."/>
            <person name="Shimada A."/>
            <person name="Toyoda A."/>
            <person name="Kuroki Y."/>
            <person name="Fujiyama A."/>
            <person name="Sasaki T."/>
            <person name="Shimizu A."/>
            <person name="Asakawa S."/>
            <person name="Shimizu N."/>
            <person name="Hashimoto S."/>
            <person name="Yang J."/>
            <person name="Lee Y."/>
            <person name="Matsushima K."/>
            <person name="Sugano S."/>
            <person name="Sakaizumi M."/>
            <person name="Narita T."/>
            <person name="Ohishi K."/>
            <person name="Haga S."/>
            <person name="Ohta F."/>
            <person name="Nomoto H."/>
            <person name="Nogata K."/>
            <person name="Morishita T."/>
            <person name="Endo T."/>
            <person name="Shin-I T."/>
            <person name="Takeda H."/>
            <person name="Morishita S."/>
            <person name="Kohara Y."/>
        </authorList>
    </citation>
    <scope>NUCLEOTIDE SEQUENCE [LARGE SCALE GENOMIC DNA]</scope>
    <source>
        <strain>Hd-rR</strain>
    </source>
</reference>